<dbReference type="Proteomes" id="UP000325313">
    <property type="component" value="Unassembled WGS sequence"/>
</dbReference>
<organism evidence="3 5">
    <name type="scientific">Puccinia graminis f. sp. tritici</name>
    <dbReference type="NCBI Taxonomy" id="56615"/>
    <lineage>
        <taxon>Eukaryota</taxon>
        <taxon>Fungi</taxon>
        <taxon>Dikarya</taxon>
        <taxon>Basidiomycota</taxon>
        <taxon>Pucciniomycotina</taxon>
        <taxon>Pucciniomycetes</taxon>
        <taxon>Pucciniales</taxon>
        <taxon>Pucciniaceae</taxon>
        <taxon>Puccinia</taxon>
    </lineage>
</organism>
<evidence type="ECO:0000313" key="3">
    <source>
        <dbReference type="EMBL" id="KAA1082056.1"/>
    </source>
</evidence>
<gene>
    <name evidence="2" type="ORF">PGT21_012957</name>
    <name evidence="3" type="ORF">PGTUg99_010344</name>
</gene>
<evidence type="ECO:0000313" key="4">
    <source>
        <dbReference type="Proteomes" id="UP000324748"/>
    </source>
</evidence>
<name>A0A5B0N0L8_PUCGR</name>
<evidence type="ECO:0000313" key="5">
    <source>
        <dbReference type="Proteomes" id="UP000325313"/>
    </source>
</evidence>
<evidence type="ECO:0000313" key="2">
    <source>
        <dbReference type="EMBL" id="KAA1079489.1"/>
    </source>
</evidence>
<dbReference type="AlphaFoldDB" id="A0A5B0N0L8"/>
<accession>A0A5B0N0L8</accession>
<protein>
    <submittedName>
        <fullName evidence="3">Uncharacterized protein</fullName>
    </submittedName>
</protein>
<feature type="compositionally biased region" description="Basic and acidic residues" evidence="1">
    <location>
        <begin position="1"/>
        <end position="14"/>
    </location>
</feature>
<comment type="caution">
    <text evidence="3">The sequence shown here is derived from an EMBL/GenBank/DDBJ whole genome shotgun (WGS) entry which is preliminary data.</text>
</comment>
<feature type="compositionally biased region" description="Basic and acidic residues" evidence="1">
    <location>
        <begin position="43"/>
        <end position="54"/>
    </location>
</feature>
<reference evidence="4 5" key="1">
    <citation type="submission" date="2019-05" db="EMBL/GenBank/DDBJ databases">
        <title>Emergence of the Ug99 lineage of the wheat stem rust pathogen through somatic hybridization.</title>
        <authorList>
            <person name="Li F."/>
            <person name="Upadhyaya N.M."/>
            <person name="Sperschneider J."/>
            <person name="Matny O."/>
            <person name="Nguyen-Phuc H."/>
            <person name="Mago R."/>
            <person name="Raley C."/>
            <person name="Miller M.E."/>
            <person name="Silverstein K.A.T."/>
            <person name="Henningsen E."/>
            <person name="Hirsch C.D."/>
            <person name="Visser B."/>
            <person name="Pretorius Z.A."/>
            <person name="Steffenson B.J."/>
            <person name="Schwessinger B."/>
            <person name="Dodds P.N."/>
            <person name="Figueroa M."/>
        </authorList>
    </citation>
    <scope>NUCLEOTIDE SEQUENCE [LARGE SCALE GENOMIC DNA]</scope>
    <source>
        <strain evidence="2">21-0</strain>
        <strain evidence="3 5">Ug99</strain>
    </source>
</reference>
<feature type="region of interest" description="Disordered" evidence="1">
    <location>
        <begin position="1"/>
        <end position="68"/>
    </location>
</feature>
<sequence>MCLVREKAESKLELPPKPCDVQTHVGRHRGITRKSSASLADPDGPRAPRLDHQKTFNQSIPSSSGISSEKLAEPTLILLATALSAPSLRAA</sequence>
<dbReference type="Proteomes" id="UP000324748">
    <property type="component" value="Unassembled WGS sequence"/>
</dbReference>
<dbReference type="EMBL" id="VSWC01000132">
    <property type="protein sequence ID" value="KAA1079489.1"/>
    <property type="molecule type" value="Genomic_DNA"/>
</dbReference>
<keyword evidence="4" id="KW-1185">Reference proteome</keyword>
<evidence type="ECO:0000256" key="1">
    <source>
        <dbReference type="SAM" id="MobiDB-lite"/>
    </source>
</evidence>
<proteinExistence type="predicted"/>
<dbReference type="EMBL" id="VDEP01000439">
    <property type="protein sequence ID" value="KAA1082056.1"/>
    <property type="molecule type" value="Genomic_DNA"/>
</dbReference>
<feature type="compositionally biased region" description="Low complexity" evidence="1">
    <location>
        <begin position="59"/>
        <end position="68"/>
    </location>
</feature>